<dbReference type="GO" id="GO:0008959">
    <property type="term" value="F:phosphate acetyltransferase activity"/>
    <property type="evidence" value="ECO:0007669"/>
    <property type="project" value="UniProtKB-EC"/>
</dbReference>
<dbReference type="Pfam" id="PF01515">
    <property type="entry name" value="PTA_PTB"/>
    <property type="match status" value="1"/>
</dbReference>
<dbReference type="InterPro" id="IPR002505">
    <property type="entry name" value="PTA_PTB"/>
</dbReference>
<evidence type="ECO:0000256" key="6">
    <source>
        <dbReference type="ARBA" id="ARBA00031108"/>
    </source>
</evidence>
<dbReference type="AlphaFoldDB" id="E7G348"/>
<reference evidence="8 9" key="1">
    <citation type="journal article" date="2011" name="Vet. Res.">
        <title>Genome sequence of Helicobacter suis supports its role in gastric pathology.</title>
        <authorList>
            <person name="Vermoote M."/>
            <person name="Vandekerckhove T.T."/>
            <person name="Flahou B."/>
            <person name="Pasmans F."/>
            <person name="Smet A."/>
            <person name="De Groote D."/>
            <person name="Van Criekinge W."/>
            <person name="Ducatelle R."/>
            <person name="Haesebrouck F."/>
        </authorList>
    </citation>
    <scope>NUCLEOTIDE SEQUENCE [LARGE SCALE GENOMIC DNA]</scope>
    <source>
        <strain evidence="8 9">HS5</strain>
    </source>
</reference>
<comment type="caution">
    <text evidence="8">The sequence shown here is derived from an EMBL/GenBank/DDBJ whole genome shotgun (WGS) entry which is preliminary data.</text>
</comment>
<dbReference type="NCBIfam" id="NF004167">
    <property type="entry name" value="PRK05632.1"/>
    <property type="match status" value="1"/>
</dbReference>
<organism evidence="8 9">
    <name type="scientific">Helicobacter suis HS5</name>
    <dbReference type="NCBI Taxonomy" id="710394"/>
    <lineage>
        <taxon>Bacteria</taxon>
        <taxon>Pseudomonadati</taxon>
        <taxon>Campylobacterota</taxon>
        <taxon>Epsilonproteobacteria</taxon>
        <taxon>Campylobacterales</taxon>
        <taxon>Helicobacteraceae</taxon>
        <taxon>Helicobacter</taxon>
    </lineage>
</organism>
<dbReference type="NCBIfam" id="NF007233">
    <property type="entry name" value="PRK09653.1"/>
    <property type="match status" value="1"/>
</dbReference>
<dbReference type="InterPro" id="IPR042112">
    <property type="entry name" value="P_AcTrfase_dom2"/>
</dbReference>
<evidence type="ECO:0000256" key="2">
    <source>
        <dbReference type="ARBA" id="ARBA00012707"/>
    </source>
</evidence>
<dbReference type="PANTHER" id="PTHR43356:SF3">
    <property type="entry name" value="PHOSPHATE ACETYLTRANSFERASE"/>
    <property type="match status" value="1"/>
</dbReference>
<evidence type="ECO:0000313" key="9">
    <source>
        <dbReference type="Proteomes" id="UP000054093"/>
    </source>
</evidence>
<dbReference type="Gene3D" id="3.40.50.10750">
    <property type="entry name" value="Isocitrate/Isopropylmalate dehydrogenase-like"/>
    <property type="match status" value="1"/>
</dbReference>
<evidence type="ECO:0000256" key="4">
    <source>
        <dbReference type="ARBA" id="ARBA00022679"/>
    </source>
</evidence>
<evidence type="ECO:0000256" key="3">
    <source>
        <dbReference type="ARBA" id="ARBA00021528"/>
    </source>
</evidence>
<evidence type="ECO:0000259" key="7">
    <source>
        <dbReference type="Pfam" id="PF01515"/>
    </source>
</evidence>
<keyword evidence="5" id="KW-0012">Acyltransferase</keyword>
<sequence length="600" mass="65900">MPPVFSGWNECYHFHHFMIQYRIHLYLRQGVLKSYAFGYVMRFDLQANALEIKLCKIPTIGTQSENQTLPTGNISQASLNVFSIWALHFCGLYIVLIVKGRCMGQGILVYAPLDLEEKAVSFLEAFLKQHHKSVALFTPPINGSEQVVLERLVNEEEGVFTQILEAYIPLVEQHDYVLVLGSCFNFLIHLDSQIYINLARHLNLAVIHVFSDVSASEIKLANTSWKRAGLCNPLSLIQKPLDTPITEPYVIDLNNPQEALILRTLETIHTTCLSPLAFQHQILKRAKENVKTIVLPESGDVRILKAAHAILQMQAAKLILLGEKERVNTEAQKLNLDLKETPVIDPNNSEYLEEFAQTLFALRRAKGLSLEQAKDLVKTPTYFGTLLVHMGHADGMVSGATHTTADTVRPALQIIKLAPGNSLVSSVFFMCLHTKVYIFGDCAINPNPNSEELAQIAITSAKTAKNFGFEPKVALLSYSSGASGKGADVDKVAQALQIAKKTDTTLLIDGPLQFDASVVPAVGARKMPGSLVAGQANTLIFPDLDAGNIAYKAVQRCAQTLAIGPVLQGLKKPVNDLSRGCLVEDVINTIIMTAIQAQGN</sequence>
<dbReference type="Gene3D" id="3.40.50.10950">
    <property type="match status" value="1"/>
</dbReference>
<dbReference type="EC" id="2.3.1.8" evidence="2"/>
<comment type="pathway">
    <text evidence="1">Metabolic intermediate biosynthesis; acetyl-CoA biosynthesis; acetyl-CoA from acetate: step 2/2.</text>
</comment>
<name>E7G348_9HELI</name>
<dbReference type="InterPro" id="IPR050500">
    <property type="entry name" value="Phos_Acetyltrans/Butyryltrans"/>
</dbReference>
<evidence type="ECO:0000313" key="8">
    <source>
        <dbReference type="EMBL" id="EFX42195.1"/>
    </source>
</evidence>
<dbReference type="EMBL" id="ADHO01000060">
    <property type="protein sequence ID" value="EFX42195.1"/>
    <property type="molecule type" value="Genomic_DNA"/>
</dbReference>
<feature type="domain" description="Phosphate acetyl/butaryl transferase" evidence="7">
    <location>
        <begin position="278"/>
        <end position="594"/>
    </location>
</feature>
<dbReference type="InterPro" id="IPR004614">
    <property type="entry name" value="P_AcTrfase"/>
</dbReference>
<dbReference type="PANTHER" id="PTHR43356">
    <property type="entry name" value="PHOSPHATE ACETYLTRANSFERASE"/>
    <property type="match status" value="1"/>
</dbReference>
<dbReference type="NCBIfam" id="TIGR00651">
    <property type="entry name" value="pta"/>
    <property type="match status" value="1"/>
</dbReference>
<evidence type="ECO:0000256" key="1">
    <source>
        <dbReference type="ARBA" id="ARBA00004989"/>
    </source>
</evidence>
<proteinExistence type="predicted"/>
<dbReference type="Proteomes" id="UP000054093">
    <property type="component" value="Unassembled WGS sequence"/>
</dbReference>
<gene>
    <name evidence="8" type="primary">pta</name>
    <name evidence="8" type="ORF">HSUHS5_0356</name>
</gene>
<protein>
    <recommendedName>
        <fullName evidence="3">Phosphate acetyltransferase</fullName>
        <ecNumber evidence="2">2.3.1.8</ecNumber>
    </recommendedName>
    <alternativeName>
        <fullName evidence="6">Phosphotransacetylase</fullName>
    </alternativeName>
</protein>
<keyword evidence="4" id="KW-0808">Transferase</keyword>
<dbReference type="InterPro" id="IPR042113">
    <property type="entry name" value="P_AcTrfase_dom1"/>
</dbReference>
<dbReference type="SUPFAM" id="SSF53659">
    <property type="entry name" value="Isocitrate/Isopropylmalate dehydrogenase-like"/>
    <property type="match status" value="1"/>
</dbReference>
<accession>E7G348</accession>
<evidence type="ECO:0000256" key="5">
    <source>
        <dbReference type="ARBA" id="ARBA00023315"/>
    </source>
</evidence>